<dbReference type="EMBL" id="FQZB01000012">
    <property type="protein sequence ID" value="SHJ94328.1"/>
    <property type="molecule type" value="Genomic_DNA"/>
</dbReference>
<dbReference type="Proteomes" id="UP000184310">
    <property type="component" value="Unassembled WGS sequence"/>
</dbReference>
<name>A0A1M6NF05_9CLOT</name>
<dbReference type="AlphaFoldDB" id="A0A1M6NF05"/>
<protein>
    <submittedName>
        <fullName evidence="1">Uncharacterized protein</fullName>
    </submittedName>
</protein>
<organism evidence="1 2">
    <name type="scientific">Clostridium cavendishii DSM 21758</name>
    <dbReference type="NCBI Taxonomy" id="1121302"/>
    <lineage>
        <taxon>Bacteria</taxon>
        <taxon>Bacillati</taxon>
        <taxon>Bacillota</taxon>
        <taxon>Clostridia</taxon>
        <taxon>Eubacteriales</taxon>
        <taxon>Clostridiaceae</taxon>
        <taxon>Clostridium</taxon>
    </lineage>
</organism>
<evidence type="ECO:0000313" key="1">
    <source>
        <dbReference type="EMBL" id="SHJ94328.1"/>
    </source>
</evidence>
<accession>A0A1M6NF05</accession>
<evidence type="ECO:0000313" key="2">
    <source>
        <dbReference type="Proteomes" id="UP000184310"/>
    </source>
</evidence>
<keyword evidence="2" id="KW-1185">Reference proteome</keyword>
<dbReference type="RefSeq" id="WP_072989134.1">
    <property type="nucleotide sequence ID" value="NZ_FQZB01000012.1"/>
</dbReference>
<reference evidence="1 2" key="1">
    <citation type="submission" date="2016-11" db="EMBL/GenBank/DDBJ databases">
        <authorList>
            <person name="Jaros S."/>
            <person name="Januszkiewicz K."/>
            <person name="Wedrychowicz H."/>
        </authorList>
    </citation>
    <scope>NUCLEOTIDE SEQUENCE [LARGE SCALE GENOMIC DNA]</scope>
    <source>
        <strain evidence="1 2">DSM 21758</strain>
    </source>
</reference>
<proteinExistence type="predicted"/>
<gene>
    <name evidence="1" type="ORF">SAMN02745163_02889</name>
</gene>
<sequence length="159" mass="17807">MKMIKKLIFSILIGIIVITFSQFNVKADESTKHVSGNVKKVINVGDSSVEIEVTNMELTEDGVQVYCSLTNNTDDSYILFKNNYYIIDRDKNDYSTCLNDDNRVTVRSGAKNEFTLKFKGVDIDKGPFILRGKANEKYTLFVGPEGGTDVSFTFSADTD</sequence>